<organism evidence="10 11">
    <name type="scientific">Pneumocystis carinii (strain B80)</name>
    <name type="common">Rat pneumocystis pneumonia agent</name>
    <name type="synonym">Pneumocystis carinii f. sp. carinii</name>
    <dbReference type="NCBI Taxonomy" id="1408658"/>
    <lineage>
        <taxon>Eukaryota</taxon>
        <taxon>Fungi</taxon>
        <taxon>Dikarya</taxon>
        <taxon>Ascomycota</taxon>
        <taxon>Taphrinomycotina</taxon>
        <taxon>Pneumocystomycetes</taxon>
        <taxon>Pneumocystaceae</taxon>
        <taxon>Pneumocystis</taxon>
    </lineage>
</organism>
<evidence type="ECO:0000256" key="5">
    <source>
        <dbReference type="ARBA" id="ARBA00023329"/>
    </source>
</evidence>
<accession>A0A0W4ZHA4</accession>
<evidence type="ECO:0000256" key="8">
    <source>
        <dbReference type="SAM" id="MobiDB-lite"/>
    </source>
</evidence>
<evidence type="ECO:0000313" key="11">
    <source>
        <dbReference type="Proteomes" id="UP000054454"/>
    </source>
</evidence>
<dbReference type="GO" id="GO:0032012">
    <property type="term" value="P:regulation of ARF protein signal transduction"/>
    <property type="evidence" value="ECO:0007669"/>
    <property type="project" value="InterPro"/>
</dbReference>
<dbReference type="GO" id="GO:0005085">
    <property type="term" value="F:guanyl-nucleotide exchange factor activity"/>
    <property type="evidence" value="ECO:0007669"/>
    <property type="project" value="InterPro"/>
</dbReference>
<evidence type="ECO:0000313" key="10">
    <source>
        <dbReference type="EMBL" id="KTW27753.1"/>
    </source>
</evidence>
<evidence type="ECO:0000256" key="7">
    <source>
        <dbReference type="ARBA" id="ARBA00060451"/>
    </source>
</evidence>
<keyword evidence="3" id="KW-0653">Protein transport</keyword>
<comment type="subcellular location">
    <subcellularLocation>
        <location evidence="7">Cytoplasmic vesicle</location>
        <location evidence="7">COPI-coated vesicle membrane</location>
    </subcellularLocation>
    <subcellularLocation>
        <location evidence="6">Cytoplasmic vesicle</location>
        <location evidence="6">COPII-coated vesicle membrane</location>
    </subcellularLocation>
</comment>
<dbReference type="Pfam" id="PF12783">
    <property type="entry name" value="Sec7-like_HUS"/>
    <property type="match status" value="1"/>
</dbReference>
<dbReference type="SUPFAM" id="SSF48425">
    <property type="entry name" value="Sec7 domain"/>
    <property type="match status" value="1"/>
</dbReference>
<dbReference type="GO" id="GO:0030663">
    <property type="term" value="C:COPI-coated vesicle membrane"/>
    <property type="evidence" value="ECO:0007669"/>
    <property type="project" value="UniProtKB-SubCell"/>
</dbReference>
<dbReference type="PANTHER" id="PTHR10663">
    <property type="entry name" value="GUANYL-NUCLEOTIDE EXCHANGE FACTOR"/>
    <property type="match status" value="1"/>
</dbReference>
<evidence type="ECO:0000256" key="6">
    <source>
        <dbReference type="ARBA" id="ARBA00049643"/>
    </source>
</evidence>
<dbReference type="InterPro" id="IPR032629">
    <property type="entry name" value="DCB_dom"/>
</dbReference>
<feature type="domain" description="SEC7" evidence="9">
    <location>
        <begin position="722"/>
        <end position="910"/>
    </location>
</feature>
<keyword evidence="4" id="KW-0472">Membrane</keyword>
<evidence type="ECO:0000256" key="1">
    <source>
        <dbReference type="ARBA" id="ARBA00022448"/>
    </source>
</evidence>
<reference evidence="11" key="1">
    <citation type="journal article" date="2016" name="Nat. Commun.">
        <title>Genome analysis of three Pneumocystis species reveals adaptation mechanisms to life exclusively in mammalian hosts.</title>
        <authorList>
            <person name="Ma L."/>
            <person name="Chen Z."/>
            <person name="Huang D.W."/>
            <person name="Kutty G."/>
            <person name="Ishihara M."/>
            <person name="Wang H."/>
            <person name="Abouelleil A."/>
            <person name="Bishop L."/>
            <person name="Davey E."/>
            <person name="Deng R."/>
            <person name="Deng X."/>
            <person name="Fan L."/>
            <person name="Fantoni G."/>
            <person name="Fitzgerald M."/>
            <person name="Gogineni E."/>
            <person name="Goldberg J.M."/>
            <person name="Handley G."/>
            <person name="Hu X."/>
            <person name="Huber C."/>
            <person name="Jiao X."/>
            <person name="Jones K."/>
            <person name="Levin J.Z."/>
            <person name="Liu Y."/>
            <person name="Macdonald P."/>
            <person name="Melnikov A."/>
            <person name="Raley C."/>
            <person name="Sassi M."/>
            <person name="Sherman B.T."/>
            <person name="Song X."/>
            <person name="Sykes S."/>
            <person name="Tran B."/>
            <person name="Walsh L."/>
            <person name="Xia Y."/>
            <person name="Yang J."/>
            <person name="Young S."/>
            <person name="Zeng Q."/>
            <person name="Zheng X."/>
            <person name="Stephens R."/>
            <person name="Nusbaum C."/>
            <person name="Birren B.W."/>
            <person name="Azadi P."/>
            <person name="Lempicki R.A."/>
            <person name="Cuomo C.A."/>
            <person name="Kovacs J.A."/>
        </authorList>
    </citation>
    <scope>NUCLEOTIDE SEQUENCE [LARGE SCALE GENOMIC DNA]</scope>
    <source>
        <strain evidence="11">B80</strain>
    </source>
</reference>
<dbReference type="GO" id="GO:0015031">
    <property type="term" value="P:protein transport"/>
    <property type="evidence" value="ECO:0007669"/>
    <property type="project" value="UniProtKB-KW"/>
</dbReference>
<feature type="compositionally biased region" description="Basic and acidic residues" evidence="8">
    <location>
        <begin position="20"/>
        <end position="30"/>
    </location>
</feature>
<dbReference type="OrthoDB" id="18431at2759"/>
<dbReference type="Proteomes" id="UP000054454">
    <property type="component" value="Unassembled WGS sequence"/>
</dbReference>
<dbReference type="SMART" id="SM00222">
    <property type="entry name" value="Sec7"/>
    <property type="match status" value="1"/>
</dbReference>
<dbReference type="Pfam" id="PF20252">
    <property type="entry name" value="BIG2_C"/>
    <property type="match status" value="1"/>
</dbReference>
<evidence type="ECO:0000259" key="9">
    <source>
        <dbReference type="PROSITE" id="PS50190"/>
    </source>
</evidence>
<dbReference type="Gene3D" id="1.10.1000.11">
    <property type="entry name" value="Arf Nucleotide-binding Site Opener,domain 2"/>
    <property type="match status" value="1"/>
</dbReference>
<evidence type="ECO:0000256" key="4">
    <source>
        <dbReference type="ARBA" id="ARBA00023136"/>
    </source>
</evidence>
<dbReference type="InterPro" id="IPR015403">
    <property type="entry name" value="Mon2/Sec7/BIG1-like_HDS"/>
</dbReference>
<dbReference type="GO" id="GO:0012507">
    <property type="term" value="C:ER to Golgi transport vesicle membrane"/>
    <property type="evidence" value="ECO:0007669"/>
    <property type="project" value="UniProtKB-SubCell"/>
</dbReference>
<dbReference type="PANTHER" id="PTHR10663:SF375">
    <property type="entry name" value="LD29171P"/>
    <property type="match status" value="1"/>
</dbReference>
<sequence length="1864" mass="214882">MNEEKENCGGDMDGEEDIEDSSRKDNEVKNSEVLSESEDIDECSSLNELVKCEKTEKNEEKEVNNKEENLEYDDIKIHKIEEETSNNVSENSKECINEGDKKFVENYVKKGMLKTYPNTLDSYININEGFEFGFIVFVVQALESILSTKEGKKNGPLRDSIFKTLESPSPSLILESLNYACESRASQCIIPALDCLSKLLSYSFFVDVSSTALPSSKGSEGIREAEASSPSIMERVINIICGCFQGDTTDERVQLQTVKALLSAVLNEDPRTIIHQNLLLKAIRQTYNIFLLNKNISNQMIIQGILTQMIHTIFGRIKSRFIEASKNEDNNISDVPLSNSFSEKKKKSVQLDFQSIDSETQDFPAETLDLDILDEKLSNFEIISASEKNILESFENSKLPKNTSDSDPEFKKHDENQLFIRDAFILFRVLCKLSIKQLSYDNTNDLKSHSMRSKLLSLHLIYSILDNYMEVFTSQHIKIYLSSSSITFVQAIKEHLCLTLTRNFVSPVQQVFNISCEIFWKMIGSMRMLLKVEIEVFLKEIFLPILEMRNSTYRQKQILLEILQRISNDPKHWIIYMKRKIMNILSKVATSSLQINQYQQHAAKVSHRSSISSPSLPLSPSLSILPTSGNSENNLIAMEYNLKLNSLKCIVSVLRSLVSWSQEGLKTATTEFKELRLNENQNNLNEYGRDSRRPSFAFGSIPADIIDYSNNMTNNISDDPEIFEALKHRKNTLSECIKKFNFKPQKGIEALYQHKFIKSLSPNDIAAFLYEAEGLNKTNLGEYLGEGNVENISIMHSFVDHIDFSQMSFVDALRRFLQFFRLPGEAQKIDRYMLKFAERYVNCNPEAFTNADTAYFLAYSVIILNTDLHNPHIKKRMTLSDFIKNTSKLNDGEQLSENYLTEIYEEISNNEIVLKDEQNAALISGLAHSSHGLMANINNVLAIIGRNIQRETYMTTSEEMANKTEMLFKNILKVQKKGIFKPISVYYSASHFEHVGPMFEIAWIPILASISDLLQSHDDSTIVSLCLEAFKLSIQISCLFDLKFSKNAFISTLTKFTYLGNLNEMKIKNVNCIKTVLEIALSEGNSLNESWKDILTCVSQLERFQLINSGVDELFVPDFTFNKMKARQISPTGSQKNQVSQLGRSSLRLKSNSQVTYNKVVAEEVGSREVTLLVDKIFTQSAHLSGDAIIDFVRALSEVSWEEIQSSGSSENPRMFSLQKLVEISYYNMGRIRMEWSNLWIILGDHFNKVGCLQNIVIVFFALDSLRQLAMRFFDMKELSYFKFQKDFLKPFQYILMNNPIEKVKEMVLICLQQMIQARASDIRSGWRTMFNVFQFAVREEYGNIVNFSFDIVRQIYKENLDIIVSQNSFADLVVCLTEFSKNEKYQAISLQSMKLLKSINDRILVLQESSSTDKNQEKIIDDDSLIKYWFPVLFSFFDIFVTCENLETRSRALNCLFDILILYGSNYTLTFWDTVCRQILFPIFAILRSQYEAFKLNTPEHLISWTSNIIIQALSNMIELLNKYFHVLEQMLDGILELLVTYISQENDILAKASINCLQHLILQKADDLKDDHWHLIINTFEILFESTTAYQLFECVPVNKVENTNNIETDFNKTELYMENQKFSNVSLTDLLSNKLQTPETYGEDHMTESYSLFISQRKKFKSLILKCVLQLLLIDLLGELLRNDNIYSKIPLKDFLRIMDILENSWNFARQFNSDKQLRINLWKHGFMKNLPNLLRQETNSASICCINLFKIFFNCPDKFFDKDSIAKRLIMIFKEIISVYCSLDIESQLRNIQLWKPIIIENLNSFIKFEDTDFIKYLKDFYQFGLDILGKDGIDGEMRIALEALFKRIGNVLIETKELK</sequence>
<name>A0A0W4ZHA4_PNEC8</name>
<dbReference type="CDD" id="cd00171">
    <property type="entry name" value="Sec7"/>
    <property type="match status" value="1"/>
</dbReference>
<dbReference type="SUPFAM" id="SSF48371">
    <property type="entry name" value="ARM repeat"/>
    <property type="match status" value="2"/>
</dbReference>
<dbReference type="Gene3D" id="1.10.220.20">
    <property type="match status" value="1"/>
</dbReference>
<dbReference type="EMBL" id="LFVZ01000009">
    <property type="protein sequence ID" value="KTW27753.1"/>
    <property type="molecule type" value="Genomic_DNA"/>
</dbReference>
<keyword evidence="2" id="KW-0963">Cytoplasm</keyword>
<dbReference type="FunFam" id="1.10.220.20:FF:000002">
    <property type="entry name" value="Brefeldin A-inhibited guanine nucleotide-exchange protein 1"/>
    <property type="match status" value="1"/>
</dbReference>
<dbReference type="InterPro" id="IPR046455">
    <property type="entry name" value="Sec7/BIG1-like_C"/>
</dbReference>
<keyword evidence="1" id="KW-0813">Transport</keyword>
<dbReference type="InterPro" id="IPR035999">
    <property type="entry name" value="Sec7_dom_sf"/>
</dbReference>
<comment type="caution">
    <text evidence="10">The sequence shown here is derived from an EMBL/GenBank/DDBJ whole genome shotgun (WGS) entry which is preliminary data.</text>
</comment>
<dbReference type="InterPro" id="IPR032691">
    <property type="entry name" value="Mon2/Sec7/BIG1-like_HUS"/>
</dbReference>
<dbReference type="RefSeq" id="XP_018225635.1">
    <property type="nucleotide sequence ID" value="XM_018372197.1"/>
</dbReference>
<dbReference type="InterPro" id="IPR016024">
    <property type="entry name" value="ARM-type_fold"/>
</dbReference>
<gene>
    <name evidence="10" type="ORF">T552_04146</name>
</gene>
<keyword evidence="11" id="KW-1185">Reference proteome</keyword>
<dbReference type="Pfam" id="PF09324">
    <property type="entry name" value="Sec7-like_HDS"/>
    <property type="match status" value="1"/>
</dbReference>
<evidence type="ECO:0000256" key="2">
    <source>
        <dbReference type="ARBA" id="ARBA00022490"/>
    </source>
</evidence>
<dbReference type="FunFam" id="1.10.1000.11:FF:000003">
    <property type="entry name" value="Brefeldin A-inhibited guanine nucleotide-exchange protein 1"/>
    <property type="match status" value="1"/>
</dbReference>
<proteinExistence type="predicted"/>
<feature type="region of interest" description="Disordered" evidence="8">
    <location>
        <begin position="1"/>
        <end position="43"/>
    </location>
</feature>
<dbReference type="InterPro" id="IPR000904">
    <property type="entry name" value="Sec7_dom"/>
</dbReference>
<dbReference type="GeneID" id="28938400"/>
<dbReference type="Pfam" id="PF01369">
    <property type="entry name" value="Sec7"/>
    <property type="match status" value="1"/>
</dbReference>
<evidence type="ECO:0000256" key="3">
    <source>
        <dbReference type="ARBA" id="ARBA00022927"/>
    </source>
</evidence>
<dbReference type="PROSITE" id="PS50190">
    <property type="entry name" value="SEC7"/>
    <property type="match status" value="1"/>
</dbReference>
<dbReference type="InterPro" id="IPR023394">
    <property type="entry name" value="Sec7_C_sf"/>
</dbReference>
<dbReference type="Pfam" id="PF16213">
    <property type="entry name" value="DCB"/>
    <property type="match status" value="1"/>
</dbReference>
<protein>
    <recommendedName>
        <fullName evidence="9">SEC7 domain-containing protein</fullName>
    </recommendedName>
</protein>
<keyword evidence="5" id="KW-0968">Cytoplasmic vesicle</keyword>
<dbReference type="VEuPathDB" id="FungiDB:T552_04146"/>